<name>A0ABR7LQP6_9ACTN</name>
<dbReference type="Proteomes" id="UP000805614">
    <property type="component" value="Unassembled WGS sequence"/>
</dbReference>
<organism evidence="2 3">
    <name type="scientific">Actinomadura alba</name>
    <dbReference type="NCBI Taxonomy" id="406431"/>
    <lineage>
        <taxon>Bacteria</taxon>
        <taxon>Bacillati</taxon>
        <taxon>Actinomycetota</taxon>
        <taxon>Actinomycetes</taxon>
        <taxon>Streptosporangiales</taxon>
        <taxon>Thermomonosporaceae</taxon>
        <taxon>Actinomadura</taxon>
    </lineage>
</organism>
<protein>
    <recommendedName>
        <fullName evidence="4">Flagellin N-terminal-like domain-containing protein</fullName>
    </recommendedName>
</protein>
<keyword evidence="1" id="KW-0812">Transmembrane</keyword>
<feature type="transmembrane region" description="Helical" evidence="1">
    <location>
        <begin position="21"/>
        <end position="43"/>
    </location>
</feature>
<accession>A0ABR7LQP6</accession>
<reference evidence="2 3" key="1">
    <citation type="submission" date="2020-06" db="EMBL/GenBank/DDBJ databases">
        <title>Actinomadura xiongansis sp. nov., isolated from soil of Baiyangdian.</title>
        <authorList>
            <person name="Zhang X."/>
        </authorList>
    </citation>
    <scope>NUCLEOTIDE SEQUENCE [LARGE SCALE GENOMIC DNA]</scope>
    <source>
        <strain evidence="2 3">HBUM206468</strain>
    </source>
</reference>
<keyword evidence="1" id="KW-1133">Transmembrane helix</keyword>
<evidence type="ECO:0008006" key="4">
    <source>
        <dbReference type="Google" id="ProtNLM"/>
    </source>
</evidence>
<evidence type="ECO:0000313" key="3">
    <source>
        <dbReference type="Proteomes" id="UP000805614"/>
    </source>
</evidence>
<comment type="caution">
    <text evidence="2">The sequence shown here is derived from an EMBL/GenBank/DDBJ whole genome shotgun (WGS) entry which is preliminary data.</text>
</comment>
<keyword evidence="1" id="KW-0472">Membrane</keyword>
<evidence type="ECO:0000256" key="1">
    <source>
        <dbReference type="SAM" id="Phobius"/>
    </source>
</evidence>
<sequence length="71" mass="7503">MNLMRNRLALLRKGDDRGDQFVGWLSLIVIAVLIFGALIAAGLPKLIGDSAKAKVEQVTGTDTGGGPKKEP</sequence>
<gene>
    <name evidence="2" type="ORF">HKK74_16370</name>
</gene>
<dbReference type="EMBL" id="JABVEC010000011">
    <property type="protein sequence ID" value="MBC6467066.1"/>
    <property type="molecule type" value="Genomic_DNA"/>
</dbReference>
<dbReference type="RefSeq" id="WP_187244081.1">
    <property type="nucleotide sequence ID" value="NZ_BAAAOK010000004.1"/>
</dbReference>
<evidence type="ECO:0000313" key="2">
    <source>
        <dbReference type="EMBL" id="MBC6467066.1"/>
    </source>
</evidence>
<proteinExistence type="predicted"/>
<keyword evidence="3" id="KW-1185">Reference proteome</keyword>